<dbReference type="PANTHER" id="PTHR31284:SF10">
    <property type="entry name" value="ACID PHOSPHATASE-LIKE PROTEIN"/>
    <property type="match status" value="1"/>
</dbReference>
<dbReference type="RefSeq" id="WP_148868763.1">
    <property type="nucleotide sequence ID" value="NZ_VNIA01000001.1"/>
</dbReference>
<accession>A0A5S5DVW4</accession>
<sequence>MKNRIALLLLILTIGCKSTSIQSNDSISKSQKGDVLNKEYSILAVLWQQNSAEYKALTYQAFNTAQLQLDNMLRNKKGSEKPMAIVTDIDETLLDNSPYNAKMIELNEDYSEARWIEWGKERKAKAIPGALEFFKYAKSRGVEIFYISNRLSKQKRETIENMQKLGFPFSDDQHVLLKTDTSKKESRRFQVEKTHEIIMLLGDNLSDFHFVFDDQPSETRSRKVDSLKTFFGNKFIVLPNPMYGDWETDGILEGNYKWTPYQKDSIRRSKIRSY</sequence>
<dbReference type="PIRSF" id="PIRSF019271">
    <property type="entry name" value="Acid_Ptase_C"/>
    <property type="match status" value="1"/>
</dbReference>
<dbReference type="SFLD" id="SFLDG01125">
    <property type="entry name" value="C1.1:_Acid_Phosphatase_Like"/>
    <property type="match status" value="1"/>
</dbReference>
<protein>
    <submittedName>
        <fullName evidence="2">Acid phosphatase</fullName>
    </submittedName>
</protein>
<keyword evidence="1" id="KW-0732">Signal</keyword>
<dbReference type="NCBIfam" id="TIGR01533">
    <property type="entry name" value="lipo_e_P4"/>
    <property type="match status" value="1"/>
</dbReference>
<evidence type="ECO:0000313" key="3">
    <source>
        <dbReference type="Proteomes" id="UP000323136"/>
    </source>
</evidence>
<reference evidence="2 3" key="1">
    <citation type="submission" date="2019-07" db="EMBL/GenBank/DDBJ databases">
        <title>Genomic Encyclopedia of Type Strains, Phase IV (KMG-IV): sequencing the most valuable type-strain genomes for metagenomic binning, comparative biology and taxonomic classification.</title>
        <authorList>
            <person name="Goeker M."/>
        </authorList>
    </citation>
    <scope>NUCLEOTIDE SEQUENCE [LARGE SCALE GENOMIC DNA]</scope>
    <source>
        <strain evidence="2 3">DSM 18961</strain>
    </source>
</reference>
<evidence type="ECO:0000313" key="2">
    <source>
        <dbReference type="EMBL" id="TYQ00078.1"/>
    </source>
</evidence>
<keyword evidence="3" id="KW-1185">Reference proteome</keyword>
<comment type="caution">
    <text evidence="2">The sequence shown here is derived from an EMBL/GenBank/DDBJ whole genome shotgun (WGS) entry which is preliminary data.</text>
</comment>
<dbReference type="GO" id="GO:0009279">
    <property type="term" value="C:cell outer membrane"/>
    <property type="evidence" value="ECO:0007669"/>
    <property type="project" value="InterPro"/>
</dbReference>
<organism evidence="2 3">
    <name type="scientific">Tenacibaculum adriaticum</name>
    <dbReference type="NCBI Taxonomy" id="413713"/>
    <lineage>
        <taxon>Bacteria</taxon>
        <taxon>Pseudomonadati</taxon>
        <taxon>Bacteroidota</taxon>
        <taxon>Flavobacteriia</taxon>
        <taxon>Flavobacteriales</taxon>
        <taxon>Flavobacteriaceae</taxon>
        <taxon>Tenacibaculum</taxon>
    </lineage>
</organism>
<dbReference type="CDD" id="cd07534">
    <property type="entry name" value="HAD_CAP"/>
    <property type="match status" value="1"/>
</dbReference>
<dbReference type="Gene3D" id="3.40.50.1000">
    <property type="entry name" value="HAD superfamily/HAD-like"/>
    <property type="match status" value="1"/>
</dbReference>
<gene>
    <name evidence="2" type="ORF">C7447_101686</name>
</gene>
<dbReference type="EMBL" id="VNIA01000001">
    <property type="protein sequence ID" value="TYQ00078.1"/>
    <property type="molecule type" value="Genomic_DNA"/>
</dbReference>
<name>A0A5S5DVW4_9FLAO</name>
<dbReference type="OrthoDB" id="395856at2"/>
<dbReference type="Proteomes" id="UP000323136">
    <property type="component" value="Unassembled WGS sequence"/>
</dbReference>
<dbReference type="InterPro" id="IPR023214">
    <property type="entry name" value="HAD_sf"/>
</dbReference>
<dbReference type="PROSITE" id="PS51257">
    <property type="entry name" value="PROKAR_LIPOPROTEIN"/>
    <property type="match status" value="1"/>
</dbReference>
<dbReference type="InterPro" id="IPR005519">
    <property type="entry name" value="Acid_phosphat_B-like"/>
</dbReference>
<dbReference type="SUPFAM" id="SSF56784">
    <property type="entry name" value="HAD-like"/>
    <property type="match status" value="1"/>
</dbReference>
<dbReference type="Pfam" id="PF03767">
    <property type="entry name" value="Acid_phosphat_B"/>
    <property type="match status" value="1"/>
</dbReference>
<evidence type="ECO:0000256" key="1">
    <source>
        <dbReference type="ARBA" id="ARBA00022729"/>
    </source>
</evidence>
<dbReference type="InterPro" id="IPR006423">
    <property type="entry name" value="Lipo_e_P4"/>
</dbReference>
<dbReference type="PANTHER" id="PTHR31284">
    <property type="entry name" value="ACID PHOSPHATASE-LIKE PROTEIN"/>
    <property type="match status" value="1"/>
</dbReference>
<proteinExistence type="predicted"/>
<dbReference type="AlphaFoldDB" id="A0A5S5DVW4"/>
<dbReference type="SFLD" id="SFLDS00003">
    <property type="entry name" value="Haloacid_Dehalogenase"/>
    <property type="match status" value="1"/>
</dbReference>
<dbReference type="InterPro" id="IPR036412">
    <property type="entry name" value="HAD-like_sf"/>
</dbReference>